<proteinExistence type="predicted"/>
<dbReference type="Gene3D" id="3.90.182.10">
    <property type="entry name" value="Toxin - Anthrax Protective Antigen,domain 1"/>
    <property type="match status" value="1"/>
</dbReference>
<dbReference type="InterPro" id="IPR036179">
    <property type="entry name" value="Ig-like_dom_sf"/>
</dbReference>
<dbReference type="RefSeq" id="WP_044221021.1">
    <property type="nucleotide sequence ID" value="NZ_JBKAGJ010000023.1"/>
</dbReference>
<protein>
    <recommendedName>
        <fullName evidence="6">PA14 domain-containing protein</fullName>
    </recommendedName>
</protein>
<dbReference type="Proteomes" id="UP000029736">
    <property type="component" value="Unassembled WGS sequence"/>
</dbReference>
<comment type="caution">
    <text evidence="4">The sequence shown here is derived from an EMBL/GenBank/DDBJ whole genome shotgun (WGS) entry which is preliminary data.</text>
</comment>
<dbReference type="InterPro" id="IPR012938">
    <property type="entry name" value="Glc/Sorbosone_DH"/>
</dbReference>
<accession>A0A098S6F7</accession>
<dbReference type="SUPFAM" id="SSF50952">
    <property type="entry name" value="Soluble quinoprotein glucose dehydrogenase"/>
    <property type="match status" value="1"/>
</dbReference>
<name>A0A098S6F7_9BACT</name>
<dbReference type="InterPro" id="IPR003598">
    <property type="entry name" value="Ig_sub2"/>
</dbReference>
<dbReference type="PANTHER" id="PTHR19328:SF13">
    <property type="entry name" value="HIPL1 PROTEIN"/>
    <property type="match status" value="1"/>
</dbReference>
<evidence type="ECO:0000313" key="5">
    <source>
        <dbReference type="Proteomes" id="UP000029736"/>
    </source>
</evidence>
<dbReference type="STRING" id="1524460.IX84_13145"/>
<evidence type="ECO:0000259" key="2">
    <source>
        <dbReference type="PROSITE" id="PS50835"/>
    </source>
</evidence>
<organism evidence="4 5">
    <name type="scientific">Phaeodactylibacter xiamenensis</name>
    <dbReference type="NCBI Taxonomy" id="1524460"/>
    <lineage>
        <taxon>Bacteria</taxon>
        <taxon>Pseudomonadati</taxon>
        <taxon>Bacteroidota</taxon>
        <taxon>Saprospiria</taxon>
        <taxon>Saprospirales</taxon>
        <taxon>Haliscomenobacteraceae</taxon>
        <taxon>Phaeodactylibacter</taxon>
    </lineage>
</organism>
<dbReference type="CDD" id="cd00096">
    <property type="entry name" value="Ig"/>
    <property type="match status" value="1"/>
</dbReference>
<dbReference type="InterPro" id="IPR003599">
    <property type="entry name" value="Ig_sub"/>
</dbReference>
<feature type="signal peptide" evidence="1">
    <location>
        <begin position="1"/>
        <end position="19"/>
    </location>
</feature>
<feature type="domain" description="PA14" evidence="3">
    <location>
        <begin position="650"/>
        <end position="791"/>
    </location>
</feature>
<dbReference type="PROSITE" id="PS50835">
    <property type="entry name" value="IG_LIKE"/>
    <property type="match status" value="1"/>
</dbReference>
<dbReference type="Gene3D" id="2.120.10.30">
    <property type="entry name" value="TolB, C-terminal domain"/>
    <property type="match status" value="1"/>
</dbReference>
<feature type="domain" description="Ig-like" evidence="2">
    <location>
        <begin position="375"/>
        <end position="456"/>
    </location>
</feature>
<dbReference type="InterPro" id="IPR011041">
    <property type="entry name" value="Quinoprot_gluc/sorb_DH_b-prop"/>
</dbReference>
<dbReference type="InterPro" id="IPR011042">
    <property type="entry name" value="6-blade_b-propeller_TolB-like"/>
</dbReference>
<dbReference type="Pfam" id="PF07995">
    <property type="entry name" value="GSDH"/>
    <property type="match status" value="1"/>
</dbReference>
<dbReference type="SUPFAM" id="SSF48726">
    <property type="entry name" value="Immunoglobulin"/>
    <property type="match status" value="1"/>
</dbReference>
<evidence type="ECO:0008006" key="6">
    <source>
        <dbReference type="Google" id="ProtNLM"/>
    </source>
</evidence>
<keyword evidence="5" id="KW-1185">Reference proteome</keyword>
<dbReference type="AlphaFoldDB" id="A0A098S6F7"/>
<dbReference type="InterPro" id="IPR011658">
    <property type="entry name" value="PA14_dom"/>
</dbReference>
<keyword evidence="1" id="KW-0732">Signal</keyword>
<dbReference type="OrthoDB" id="9770043at2"/>
<dbReference type="EMBL" id="JPOS01000033">
    <property type="protein sequence ID" value="KGE87720.1"/>
    <property type="molecule type" value="Genomic_DNA"/>
</dbReference>
<feature type="chain" id="PRO_5001947933" description="PA14 domain-containing protein" evidence="1">
    <location>
        <begin position="20"/>
        <end position="888"/>
    </location>
</feature>
<dbReference type="SMART" id="SM00409">
    <property type="entry name" value="IG"/>
    <property type="match status" value="1"/>
</dbReference>
<evidence type="ECO:0000256" key="1">
    <source>
        <dbReference type="SAM" id="SignalP"/>
    </source>
</evidence>
<dbReference type="SMART" id="SM00408">
    <property type="entry name" value="IGc2"/>
    <property type="match status" value="1"/>
</dbReference>
<dbReference type="Pfam" id="PF13927">
    <property type="entry name" value="Ig_3"/>
    <property type="match status" value="1"/>
</dbReference>
<sequence>MKYPLFYLSLLLFPLSLHSAQLPAGFVEQQIATGLDPTTLTIAPDGRVFIAEKSGRIRIVEDDTLLPDPFLSIEVDNYNERGLSGLVLDPDFEANNYFYVFYTVPGGNYNRISRFTANGNHTLPNSETILFELAPLSGTIHNGGAMVFGNDGKLYIAVGDGADPQSGQDLNTTLGKMLRINPDGSIPEDNPFYNELSGQQRAIYAYGFRNPFTMAVDPVTGTIMANDVGSNNFEEVNAIIAGGNYGWALQEGPGAAPFPDGYVAPLHAYDHGVGCAVIGSAFYQPTLQQFPPEYTGRYFFADYCEGIIWTMDPSTGSVYAPFATGIERPIALHTAPDGSLYYIERRGLGGGSEIDNTSTANGVLWKVSYTGSGAPFVAVQPQPVLRVVGETAHFSCTASGAPTLSYQWQRDDIDIPGATDSILTLPAVTLADDGSAYRCRISNGEGEVWTSAALLSVTANNRPIPEITLPATGLTYRAGDVLVFEGTAVDPEEGALSPEQLTWRIDFHHDDHTHPGLSPQTGGGGNFNIPVIGETSPNVWYRIHLTATDAEGLSQSIYQDVLPEKRNLELLTDPPGLQLRLDGRSLTTPQTEEGVVGVLRSLQAPSSQVIDNVLYTFNGWANAGADPLLSFAMPEADQTFLAYYEEAPLGTGTGLTGAYYNSPVPDFSGNPAFWRIDTTIQFDWGGSSAAPALLGTDFYSIQWTGSIEVPFSETYTFYTHSDDGARLWVNEELIIDQWVPQPPTEVSGEISLQAGQRYAIRLEYFEEGGGAVCELRWSSLRTPKDIIPKSQLYPNLPSSDIEARAAEHYQILPQPARESATLWIKTQEDRRFHARLYHINGQEVWRGIFQHLPPVSQHNIPVSALPAGLYVLQLQSRTGQQSLRLLVD</sequence>
<evidence type="ECO:0000313" key="4">
    <source>
        <dbReference type="EMBL" id="KGE87720.1"/>
    </source>
</evidence>
<dbReference type="SMART" id="SM00758">
    <property type="entry name" value="PA14"/>
    <property type="match status" value="1"/>
</dbReference>
<dbReference type="Gene3D" id="2.60.40.10">
    <property type="entry name" value="Immunoglobulins"/>
    <property type="match status" value="1"/>
</dbReference>
<dbReference type="SUPFAM" id="SSF56988">
    <property type="entry name" value="Anthrax protective antigen"/>
    <property type="match status" value="1"/>
</dbReference>
<dbReference type="InterPro" id="IPR037524">
    <property type="entry name" value="PA14/GLEYA"/>
</dbReference>
<gene>
    <name evidence="4" type="ORF">IX84_13145</name>
</gene>
<dbReference type="InterPro" id="IPR013783">
    <property type="entry name" value="Ig-like_fold"/>
</dbReference>
<reference evidence="4 5" key="1">
    <citation type="journal article" date="2014" name="Int. J. Syst. Evol. Microbiol.">
        <title>Phaeodactylibacter xiamenensis gen. nov., sp. nov., a member of the family Saprospiraceae isolated from the marine alga Phaeodactylum tricornutum.</title>
        <authorList>
            <person name="Chen Z.Jr."/>
            <person name="Lei X."/>
            <person name="Lai Q."/>
            <person name="Li Y."/>
            <person name="Zhang B."/>
            <person name="Zhang J."/>
            <person name="Zhang H."/>
            <person name="Yang L."/>
            <person name="Zheng W."/>
            <person name="Tian Y."/>
            <person name="Yu Z."/>
            <person name="Xu H.Jr."/>
            <person name="Zheng T."/>
        </authorList>
    </citation>
    <scope>NUCLEOTIDE SEQUENCE [LARGE SCALE GENOMIC DNA]</scope>
    <source>
        <strain evidence="4 5">KD52</strain>
    </source>
</reference>
<dbReference type="PROSITE" id="PS51820">
    <property type="entry name" value="PA14"/>
    <property type="match status" value="1"/>
</dbReference>
<dbReference type="Pfam" id="PF07691">
    <property type="entry name" value="PA14"/>
    <property type="match status" value="1"/>
</dbReference>
<dbReference type="InterPro" id="IPR007110">
    <property type="entry name" value="Ig-like_dom"/>
</dbReference>
<dbReference type="PANTHER" id="PTHR19328">
    <property type="entry name" value="HEDGEHOG-INTERACTING PROTEIN"/>
    <property type="match status" value="1"/>
</dbReference>
<evidence type="ECO:0000259" key="3">
    <source>
        <dbReference type="PROSITE" id="PS51820"/>
    </source>
</evidence>